<organism evidence="3">
    <name type="scientific">Desulfurella acetivorans</name>
    <dbReference type="NCBI Taxonomy" id="33002"/>
    <lineage>
        <taxon>Bacteria</taxon>
        <taxon>Pseudomonadati</taxon>
        <taxon>Campylobacterota</taxon>
        <taxon>Desulfurellia</taxon>
        <taxon>Desulfurellales</taxon>
        <taxon>Desulfurellaceae</taxon>
        <taxon>Desulfurella</taxon>
    </lineage>
</organism>
<evidence type="ECO:0000313" key="3">
    <source>
        <dbReference type="EMBL" id="HHS49434.1"/>
    </source>
</evidence>
<comment type="caution">
    <text evidence="3">The sequence shown here is derived from an EMBL/GenBank/DDBJ whole genome shotgun (WGS) entry which is preliminary data.</text>
</comment>
<dbReference type="InterPro" id="IPR036390">
    <property type="entry name" value="WH_DNA-bd_sf"/>
</dbReference>
<dbReference type="Pfam" id="PF21205">
    <property type="entry name" value="Rep3_C"/>
    <property type="match status" value="1"/>
</dbReference>
<sequence>MIPTKANLEKLRQEKKKKPKVHQKISNTFIENTISKNNLSTLKTIYYLSSALESFDLSEFKDSKIITLKIDKREMLKFTGLSVDTIIKTTKQMQETSITFHDEKDGIIEGMSLLPRYNFIPNKNIVEIDLYVRIAKMIINVKKNYTPMNVKDLMHIKNKHSLRLLALLCRISNYDEKVAKRKHMDIDELNNFFGTNYKKWSLIELKIIKPIKEELDNNSKLSFVYEANFEKLGRGRPAFRNVTIDVIENSKKTLY</sequence>
<dbReference type="InterPro" id="IPR036388">
    <property type="entry name" value="WH-like_DNA-bd_sf"/>
</dbReference>
<dbReference type="EMBL" id="DRZX01000300">
    <property type="protein sequence ID" value="HHS49434.1"/>
    <property type="molecule type" value="Genomic_DNA"/>
</dbReference>
<gene>
    <name evidence="3" type="ORF">ENM99_06345</name>
</gene>
<feature type="domain" description="Initiator Rep protein WH1" evidence="2">
    <location>
        <begin position="26"/>
        <end position="169"/>
    </location>
</feature>
<protein>
    <submittedName>
        <fullName evidence="3">RepB family plasmid replication initiator protein</fullName>
    </submittedName>
</protein>
<proteinExistence type="inferred from homology"/>
<evidence type="ECO:0000259" key="2">
    <source>
        <dbReference type="Pfam" id="PF01051"/>
    </source>
</evidence>
<dbReference type="Pfam" id="PF01051">
    <property type="entry name" value="Rep3_N"/>
    <property type="match status" value="1"/>
</dbReference>
<evidence type="ECO:0000256" key="1">
    <source>
        <dbReference type="ARBA" id="ARBA00038283"/>
    </source>
</evidence>
<name>A0A7C6EBC1_DESAE</name>
<dbReference type="Proteomes" id="UP000886400">
    <property type="component" value="Unassembled WGS sequence"/>
</dbReference>
<reference evidence="3" key="1">
    <citation type="journal article" date="2020" name="mSystems">
        <title>Genome- and Community-Level Interaction Insights into Carbon Utilization and Element Cycling Functions of Hydrothermarchaeota in Hydrothermal Sediment.</title>
        <authorList>
            <person name="Zhou Z."/>
            <person name="Liu Y."/>
            <person name="Xu W."/>
            <person name="Pan J."/>
            <person name="Luo Z.H."/>
            <person name="Li M."/>
        </authorList>
    </citation>
    <scope>NUCLEOTIDE SEQUENCE [LARGE SCALE GENOMIC DNA]</scope>
    <source>
        <strain evidence="3">SpSt-1135</strain>
    </source>
</reference>
<dbReference type="Gene3D" id="1.10.10.10">
    <property type="entry name" value="Winged helix-like DNA-binding domain superfamily/Winged helix DNA-binding domain"/>
    <property type="match status" value="2"/>
</dbReference>
<comment type="similarity">
    <text evidence="1">Belongs to the initiator RepB protein family.</text>
</comment>
<dbReference type="AlphaFoldDB" id="A0A7C6EBC1"/>
<dbReference type="GO" id="GO:0003887">
    <property type="term" value="F:DNA-directed DNA polymerase activity"/>
    <property type="evidence" value="ECO:0007669"/>
    <property type="project" value="InterPro"/>
</dbReference>
<dbReference type="InterPro" id="IPR000525">
    <property type="entry name" value="Initiator_Rep_WH1"/>
</dbReference>
<accession>A0A7C6EBC1</accession>
<dbReference type="GO" id="GO:0006270">
    <property type="term" value="P:DNA replication initiation"/>
    <property type="evidence" value="ECO:0007669"/>
    <property type="project" value="InterPro"/>
</dbReference>
<dbReference type="SUPFAM" id="SSF46785">
    <property type="entry name" value="Winged helix' DNA-binding domain"/>
    <property type="match status" value="1"/>
</dbReference>